<proteinExistence type="predicted"/>
<name>A0AB38BMX5_PSESX</name>
<evidence type="ECO:0000313" key="1">
    <source>
        <dbReference type="EMBL" id="SFN57620.1"/>
    </source>
</evidence>
<comment type="caution">
    <text evidence="1">The sequence shown here is derived from an EMBL/GenBank/DDBJ whole genome shotgun (WGS) entry which is preliminary data.</text>
</comment>
<dbReference type="AlphaFoldDB" id="A0AB38BMX5"/>
<reference evidence="1 2" key="1">
    <citation type="submission" date="2016-10" db="EMBL/GenBank/DDBJ databases">
        <authorList>
            <person name="Varghese N."/>
            <person name="Submissions S."/>
        </authorList>
    </citation>
    <scope>NUCLEOTIDE SEQUENCE [LARGE SCALE GENOMIC DNA]</scope>
    <source>
        <strain evidence="1 2">BS0292</strain>
    </source>
</reference>
<accession>A0AB38BMX5</accession>
<dbReference type="EMBL" id="FOVV01000001">
    <property type="protein sequence ID" value="SFN57620.1"/>
    <property type="molecule type" value="Genomic_DNA"/>
</dbReference>
<organism evidence="1 2">
    <name type="scientific">Pseudomonas syringae</name>
    <dbReference type="NCBI Taxonomy" id="317"/>
    <lineage>
        <taxon>Bacteria</taxon>
        <taxon>Pseudomonadati</taxon>
        <taxon>Pseudomonadota</taxon>
        <taxon>Gammaproteobacteria</taxon>
        <taxon>Pseudomonadales</taxon>
        <taxon>Pseudomonadaceae</taxon>
        <taxon>Pseudomonas</taxon>
    </lineage>
</organism>
<evidence type="ECO:0000313" key="2">
    <source>
        <dbReference type="Proteomes" id="UP000183083"/>
    </source>
</evidence>
<sequence>MRLRLFHWAQLKQTVAFQIGLMALTHGQVFPSVFPPVLKW</sequence>
<dbReference type="Proteomes" id="UP000183083">
    <property type="component" value="Unassembled WGS sequence"/>
</dbReference>
<protein>
    <submittedName>
        <fullName evidence="1">Uncharacterized protein</fullName>
    </submittedName>
</protein>
<gene>
    <name evidence="1" type="ORF">SAMN05444065_101272</name>
</gene>